<dbReference type="InterPro" id="IPR001611">
    <property type="entry name" value="Leu-rich_rpt"/>
</dbReference>
<dbReference type="InterPro" id="IPR046959">
    <property type="entry name" value="PRK1-6/SRF4-like"/>
</dbReference>
<evidence type="ECO:0000256" key="1">
    <source>
        <dbReference type="ARBA" id="ARBA00004370"/>
    </source>
</evidence>
<dbReference type="Gene3D" id="3.80.10.10">
    <property type="entry name" value="Ribonuclease Inhibitor"/>
    <property type="match status" value="3"/>
</dbReference>
<evidence type="ECO:0000256" key="3">
    <source>
        <dbReference type="ARBA" id="ARBA00022692"/>
    </source>
</evidence>
<reference evidence="11" key="1">
    <citation type="submission" date="2021-03" db="EMBL/GenBank/DDBJ databases">
        <authorList>
            <person name="Li Z."/>
            <person name="Yang C."/>
        </authorList>
    </citation>
    <scope>NUCLEOTIDE SEQUENCE</scope>
    <source>
        <strain evidence="11">Dzin_1.0</strain>
        <tissue evidence="11">Leaf</tissue>
    </source>
</reference>
<evidence type="ECO:0000256" key="6">
    <source>
        <dbReference type="ARBA" id="ARBA00023136"/>
    </source>
</evidence>
<dbReference type="SUPFAM" id="SSF56112">
    <property type="entry name" value="Protein kinase-like (PK-like)"/>
    <property type="match status" value="1"/>
</dbReference>
<keyword evidence="5 8" id="KW-1133">Transmembrane helix</keyword>
<keyword evidence="4" id="KW-0677">Repeat</keyword>
<dbReference type="GO" id="GO:0004672">
    <property type="term" value="F:protein kinase activity"/>
    <property type="evidence" value="ECO:0007669"/>
    <property type="project" value="InterPro"/>
</dbReference>
<evidence type="ECO:0000256" key="4">
    <source>
        <dbReference type="ARBA" id="ARBA00022737"/>
    </source>
</evidence>
<comment type="caution">
    <text evidence="11">The sequence shown here is derived from an EMBL/GenBank/DDBJ whole genome shotgun (WGS) entry which is preliminary data.</text>
</comment>
<dbReference type="Gene3D" id="1.10.510.10">
    <property type="entry name" value="Transferase(Phosphotransferase) domain 1"/>
    <property type="match status" value="2"/>
</dbReference>
<evidence type="ECO:0000256" key="8">
    <source>
        <dbReference type="SAM" id="Phobius"/>
    </source>
</evidence>
<evidence type="ECO:0000313" key="12">
    <source>
        <dbReference type="Proteomes" id="UP001085076"/>
    </source>
</evidence>
<evidence type="ECO:0000256" key="9">
    <source>
        <dbReference type="SAM" id="SignalP"/>
    </source>
</evidence>
<evidence type="ECO:0000256" key="7">
    <source>
        <dbReference type="SAM" id="MobiDB-lite"/>
    </source>
</evidence>
<dbReference type="InterPro" id="IPR000719">
    <property type="entry name" value="Prot_kinase_dom"/>
</dbReference>
<reference evidence="11" key="2">
    <citation type="journal article" date="2022" name="Hortic Res">
        <title>The genome of Dioscorea zingiberensis sheds light on the biosynthesis, origin and evolution of the medicinally important diosgenin saponins.</title>
        <authorList>
            <person name="Li Y."/>
            <person name="Tan C."/>
            <person name="Li Z."/>
            <person name="Guo J."/>
            <person name="Li S."/>
            <person name="Chen X."/>
            <person name="Wang C."/>
            <person name="Dai X."/>
            <person name="Yang H."/>
            <person name="Song W."/>
            <person name="Hou L."/>
            <person name="Xu J."/>
            <person name="Tong Z."/>
            <person name="Xu A."/>
            <person name="Yuan X."/>
            <person name="Wang W."/>
            <person name="Yang Q."/>
            <person name="Chen L."/>
            <person name="Sun Z."/>
            <person name="Wang K."/>
            <person name="Pan B."/>
            <person name="Chen J."/>
            <person name="Bao Y."/>
            <person name="Liu F."/>
            <person name="Qi X."/>
            <person name="Gang D.R."/>
            <person name="Wen J."/>
            <person name="Li J."/>
        </authorList>
    </citation>
    <scope>NUCLEOTIDE SEQUENCE</scope>
    <source>
        <strain evidence="11">Dzin_1.0</strain>
    </source>
</reference>
<dbReference type="AlphaFoldDB" id="A0A9D5HTF6"/>
<dbReference type="EMBL" id="JAGGNH010000001">
    <property type="protein sequence ID" value="KAJ0988234.1"/>
    <property type="molecule type" value="Genomic_DNA"/>
</dbReference>
<comment type="subcellular location">
    <subcellularLocation>
        <location evidence="1">Membrane</location>
    </subcellularLocation>
</comment>
<proteinExistence type="predicted"/>
<protein>
    <recommendedName>
        <fullName evidence="10">Protein kinase domain-containing protein</fullName>
    </recommendedName>
</protein>
<dbReference type="InterPro" id="IPR001245">
    <property type="entry name" value="Ser-Thr/Tyr_kinase_cat_dom"/>
</dbReference>
<dbReference type="GO" id="GO:0005524">
    <property type="term" value="F:ATP binding"/>
    <property type="evidence" value="ECO:0007669"/>
    <property type="project" value="InterPro"/>
</dbReference>
<feature type="region of interest" description="Disordered" evidence="7">
    <location>
        <begin position="284"/>
        <end position="308"/>
    </location>
</feature>
<dbReference type="PANTHER" id="PTHR48007:SF79">
    <property type="entry name" value="(WILD MALAYSIAN BANANA) HYPOTHETICAL PROTEIN"/>
    <property type="match status" value="1"/>
</dbReference>
<sequence>MPSFWFTFSLFILISSFFSSSHTIEDDIKLSLIDFLQNLSGNNSDEVAKSFGWTISTDPCTDRWNGVSCNTRTGTLRKIILEGKGFNGSIDARSLCKATRLAVVSLHHNELQGTLSPEISDCKQLTHLLINGNKLSGSLPSSLSGLNNLKRLDISNNIFSGELPDLPSISGLRTFLAHDNKLSGSIPQLDFKNLDEFNISNNLFIGNIPQDAAKFGPGSLSGNPGLCGEPLKKPCQETLSKRKSKEISGEKLAMIIGYALLGFLVILLLAFMIYRRRKKKNSVKPVNASTTSELSEQRSPYSIGDDSNTASPVITSDLVVLKSGAIPELSFENLLKAPAELLAKSKVGSTYKVVLEEGRSTFVVKRVKDLKMLGKDFSKRMAMIDKGKHESVLPAVAFYCSKQEKLVLYEYQQNGSIINLLQGSGGGEHQPLTGWNKRLDIAARVANGLAFMHKELEDRELGHGNLKSTNILLDKNMNPLISEYGLTIQSETKSSFMDDVFNLGVILLELLTGRVVQNNGSELAQWVQSVVKEEWTVEVFDKVLTGETASEEAMVSLLQVALLCMNSSLDTRPSMAGVASMINTLRDEEEDRSIVSEV</sequence>
<dbReference type="Proteomes" id="UP001085076">
    <property type="component" value="Miscellaneous, Linkage group lg01"/>
</dbReference>
<feature type="chain" id="PRO_5039424415" description="Protein kinase domain-containing protein" evidence="9">
    <location>
        <begin position="24"/>
        <end position="598"/>
    </location>
</feature>
<name>A0A9D5HTF6_9LILI</name>
<dbReference type="Gene3D" id="3.30.200.20">
    <property type="entry name" value="Phosphorylase Kinase, domain 1"/>
    <property type="match status" value="1"/>
</dbReference>
<dbReference type="InterPro" id="IPR011009">
    <property type="entry name" value="Kinase-like_dom_sf"/>
</dbReference>
<feature type="domain" description="Protein kinase" evidence="10">
    <location>
        <begin position="336"/>
        <end position="585"/>
    </location>
</feature>
<keyword evidence="2" id="KW-0433">Leucine-rich repeat</keyword>
<dbReference type="Pfam" id="PF00560">
    <property type="entry name" value="LRR_1"/>
    <property type="match status" value="2"/>
</dbReference>
<evidence type="ECO:0000256" key="2">
    <source>
        <dbReference type="ARBA" id="ARBA00022614"/>
    </source>
</evidence>
<feature type="transmembrane region" description="Helical" evidence="8">
    <location>
        <begin position="252"/>
        <end position="274"/>
    </location>
</feature>
<keyword evidence="9" id="KW-0732">Signal</keyword>
<dbReference type="PROSITE" id="PS50011">
    <property type="entry name" value="PROTEIN_KINASE_DOM"/>
    <property type="match status" value="1"/>
</dbReference>
<evidence type="ECO:0000259" key="10">
    <source>
        <dbReference type="PROSITE" id="PS50011"/>
    </source>
</evidence>
<keyword evidence="12" id="KW-1185">Reference proteome</keyword>
<evidence type="ECO:0000256" key="5">
    <source>
        <dbReference type="ARBA" id="ARBA00022989"/>
    </source>
</evidence>
<dbReference type="Pfam" id="PF07714">
    <property type="entry name" value="PK_Tyr_Ser-Thr"/>
    <property type="match status" value="1"/>
</dbReference>
<gene>
    <name evidence="11" type="ORF">J5N97_006590</name>
</gene>
<keyword evidence="6 8" id="KW-0472">Membrane</keyword>
<dbReference type="InterPro" id="IPR032675">
    <property type="entry name" value="LRR_dom_sf"/>
</dbReference>
<feature type="compositionally biased region" description="Polar residues" evidence="7">
    <location>
        <begin position="287"/>
        <end position="308"/>
    </location>
</feature>
<dbReference type="PANTHER" id="PTHR48007">
    <property type="entry name" value="LEUCINE-RICH REPEAT RECEPTOR-LIKE PROTEIN KINASE PXC1"/>
    <property type="match status" value="1"/>
</dbReference>
<evidence type="ECO:0000313" key="11">
    <source>
        <dbReference type="EMBL" id="KAJ0988234.1"/>
    </source>
</evidence>
<organism evidence="11 12">
    <name type="scientific">Dioscorea zingiberensis</name>
    <dbReference type="NCBI Taxonomy" id="325984"/>
    <lineage>
        <taxon>Eukaryota</taxon>
        <taxon>Viridiplantae</taxon>
        <taxon>Streptophyta</taxon>
        <taxon>Embryophyta</taxon>
        <taxon>Tracheophyta</taxon>
        <taxon>Spermatophyta</taxon>
        <taxon>Magnoliopsida</taxon>
        <taxon>Liliopsida</taxon>
        <taxon>Dioscoreales</taxon>
        <taxon>Dioscoreaceae</taxon>
        <taxon>Dioscorea</taxon>
    </lineage>
</organism>
<keyword evidence="3 8" id="KW-0812">Transmembrane</keyword>
<dbReference type="OrthoDB" id="69842at2759"/>
<accession>A0A9D5HTF6</accession>
<feature type="signal peptide" evidence="9">
    <location>
        <begin position="1"/>
        <end position="23"/>
    </location>
</feature>
<dbReference type="SUPFAM" id="SSF52058">
    <property type="entry name" value="L domain-like"/>
    <property type="match status" value="1"/>
</dbReference>
<dbReference type="GO" id="GO:0016020">
    <property type="term" value="C:membrane"/>
    <property type="evidence" value="ECO:0007669"/>
    <property type="project" value="UniProtKB-SubCell"/>
</dbReference>